<dbReference type="AlphaFoldDB" id="A0A4Q1TRE9"/>
<dbReference type="NCBIfam" id="NF040509">
    <property type="entry name" value="Lacto_palin_RPT"/>
    <property type="match status" value="1"/>
</dbReference>
<dbReference type="GO" id="GO:0016740">
    <property type="term" value="F:transferase activity"/>
    <property type="evidence" value="ECO:0007669"/>
    <property type="project" value="UniProtKB-KW"/>
</dbReference>
<gene>
    <name evidence="1" type="ORF">BVJ53_10805</name>
</gene>
<keyword evidence="1" id="KW-0808">Transferase</keyword>
<reference evidence="1 2" key="1">
    <citation type="submission" date="2017-01" db="EMBL/GenBank/DDBJ databases">
        <title>Lactobacillus chiayiensis sp. nov., a lactic acid bacterium isolated from compost.</title>
        <authorList>
            <person name="Huang C.-H."/>
        </authorList>
    </citation>
    <scope>NUCLEOTIDE SEQUENCE [LARGE SCALE GENOMIC DNA]</scope>
    <source>
        <strain evidence="2">chh01</strain>
    </source>
</reference>
<evidence type="ECO:0000313" key="1">
    <source>
        <dbReference type="EMBL" id="RXT20685.1"/>
    </source>
</evidence>
<comment type="caution">
    <text evidence="1">The sequence shown here is derived from an EMBL/GenBank/DDBJ whole genome shotgun (WGS) entry which is preliminary data.</text>
</comment>
<protein>
    <submittedName>
        <fullName evidence="1">Acetyltransferase</fullName>
    </submittedName>
</protein>
<dbReference type="EMBL" id="MSSM01000028">
    <property type="protein sequence ID" value="RXT20685.1"/>
    <property type="molecule type" value="Genomic_DNA"/>
</dbReference>
<name>A0A4Q1TRE9_9LACO</name>
<proteinExistence type="predicted"/>
<sequence>MFVITITRSPPTRKSACNDLRRNGLSRAITSEAAYTPTSNRAGSRSLS</sequence>
<evidence type="ECO:0000313" key="2">
    <source>
        <dbReference type="Proteomes" id="UP000290475"/>
    </source>
</evidence>
<dbReference type="Proteomes" id="UP000290475">
    <property type="component" value="Unassembled WGS sequence"/>
</dbReference>
<organism evidence="1 2">
    <name type="scientific">Lacticaseibacillus chiayiensis</name>
    <dbReference type="NCBI Taxonomy" id="2100821"/>
    <lineage>
        <taxon>Bacteria</taxon>
        <taxon>Bacillati</taxon>
        <taxon>Bacillota</taxon>
        <taxon>Bacilli</taxon>
        <taxon>Lactobacillales</taxon>
        <taxon>Lactobacillaceae</taxon>
        <taxon>Lacticaseibacillus</taxon>
    </lineage>
</organism>
<dbReference type="AntiFam" id="ANF00266">
    <property type="entry name" value="DNA repeat translations related to WP_020751851.1"/>
</dbReference>
<accession>A0A4Q1TRE9</accession>